<dbReference type="GO" id="GO:0051536">
    <property type="term" value="F:iron-sulfur cluster binding"/>
    <property type="evidence" value="ECO:0007669"/>
    <property type="project" value="InterPro"/>
</dbReference>
<dbReference type="InterPro" id="IPR023753">
    <property type="entry name" value="FAD/NAD-binding_dom"/>
</dbReference>
<reference evidence="2 3" key="1">
    <citation type="submission" date="2020-04" db="EMBL/GenBank/DDBJ databases">
        <title>Metagenomic profiling of ammonia- and methane-oxidizing microorganisms in a Dutch drinking water treatment plant.</title>
        <authorList>
            <person name="Poghosyan L."/>
            <person name="Leucker S."/>
        </authorList>
    </citation>
    <scope>NUCLEOTIDE SEQUENCE [LARGE SCALE GENOMIC DNA]</scope>
    <source>
        <strain evidence="2">S-RSF-IL-03</strain>
    </source>
</reference>
<comment type="caution">
    <text evidence="2">The sequence shown here is derived from an EMBL/GenBank/DDBJ whole genome shotgun (WGS) entry which is preliminary data.</text>
</comment>
<evidence type="ECO:0000259" key="1">
    <source>
        <dbReference type="PROSITE" id="PS51379"/>
    </source>
</evidence>
<dbReference type="PANTHER" id="PTHR42783">
    <property type="entry name" value="GLUTAMATE SYNTHASE [NADPH] SMALL CHAIN"/>
    <property type="match status" value="1"/>
</dbReference>
<proteinExistence type="predicted"/>
<dbReference type="Gene3D" id="1.10.1060.10">
    <property type="entry name" value="Alpha-helical ferredoxin"/>
    <property type="match status" value="1"/>
</dbReference>
<dbReference type="PROSITE" id="PS51379">
    <property type="entry name" value="4FE4S_FER_2"/>
    <property type="match status" value="1"/>
</dbReference>
<dbReference type="Proteomes" id="UP000580839">
    <property type="component" value="Unassembled WGS sequence"/>
</dbReference>
<dbReference type="Pfam" id="PF14691">
    <property type="entry name" value="Fer4_20"/>
    <property type="match status" value="1"/>
</dbReference>
<dbReference type="EMBL" id="JABFRW010000103">
    <property type="protein sequence ID" value="NOT34258.1"/>
    <property type="molecule type" value="Genomic_DNA"/>
</dbReference>
<dbReference type="InterPro" id="IPR028261">
    <property type="entry name" value="DPD_II"/>
</dbReference>
<dbReference type="SUPFAM" id="SSF46548">
    <property type="entry name" value="alpha-helical ferredoxin"/>
    <property type="match status" value="1"/>
</dbReference>
<dbReference type="Pfam" id="PF07992">
    <property type="entry name" value="Pyr_redox_2"/>
    <property type="match status" value="1"/>
</dbReference>
<accession>A0A849SEV1</accession>
<dbReference type="InterPro" id="IPR017896">
    <property type="entry name" value="4Fe4S_Fe-S-bd"/>
</dbReference>
<evidence type="ECO:0000313" key="2">
    <source>
        <dbReference type="EMBL" id="NOT34258.1"/>
    </source>
</evidence>
<organism evidence="2 3">
    <name type="scientific">Eiseniibacteriota bacterium</name>
    <dbReference type="NCBI Taxonomy" id="2212470"/>
    <lineage>
        <taxon>Bacteria</taxon>
        <taxon>Candidatus Eiseniibacteriota</taxon>
    </lineage>
</organism>
<name>A0A849SEV1_UNCEI</name>
<gene>
    <name evidence="2" type="ORF">HOP12_08835</name>
</gene>
<sequence>MSPHLNGGRLEEQLDDAKPLYTKGEAIAEANRCLYCQDAPCIQACPTGIDIPTFIRKIGTENVRGSARTILSANLLGDSCARVCPVEVLCVGSCVYNAWDRYPPIAIGRLQRYATETVMTRGESAALLSKAPANGKRVACVGAGPASLACAGYLALEGASVTLFEKRELAGGLNTTGVAPYKMHAEASLREVAFVRSLGVEIKTGVEVGRGVTAEQLVKDYDAVFLGVGLGDDTQLGVPGQDGAGVEGAVAWIERMKLQRDFTLTGVTNAVVIGGGNTAIDAARELARLRVPSVSMLYRRTAADMSGYAHEMEHARIDGVVLVERAVPKSFERDAAGKLVAITLADGRRIACELALVAIGQGKLAALAAGFKGIEVDEKGRLKADPKTGATGHAKVFAGGDAVRGGDLVVTAVQDGKRAARAIARAIGIAVREGAPMNAGHV</sequence>
<dbReference type="PRINTS" id="PR00419">
    <property type="entry name" value="ADXRDTASE"/>
</dbReference>
<protein>
    <submittedName>
        <fullName evidence="2">FAD-dependent oxidoreductase</fullName>
    </submittedName>
</protein>
<dbReference type="InterPro" id="IPR036188">
    <property type="entry name" value="FAD/NAD-bd_sf"/>
</dbReference>
<evidence type="ECO:0000313" key="3">
    <source>
        <dbReference type="Proteomes" id="UP000580839"/>
    </source>
</evidence>
<dbReference type="InterPro" id="IPR009051">
    <property type="entry name" value="Helical_ferredxn"/>
</dbReference>
<dbReference type="AlphaFoldDB" id="A0A849SEV1"/>
<dbReference type="Gene3D" id="3.50.50.60">
    <property type="entry name" value="FAD/NAD(P)-binding domain"/>
    <property type="match status" value="2"/>
</dbReference>
<feature type="domain" description="4Fe-4S ferredoxin-type" evidence="1">
    <location>
        <begin position="24"/>
        <end position="57"/>
    </location>
</feature>
<dbReference type="GO" id="GO:0016491">
    <property type="term" value="F:oxidoreductase activity"/>
    <property type="evidence" value="ECO:0007669"/>
    <property type="project" value="InterPro"/>
</dbReference>
<dbReference type="PANTHER" id="PTHR42783:SF3">
    <property type="entry name" value="GLUTAMATE SYNTHASE [NADPH] SMALL CHAIN-RELATED"/>
    <property type="match status" value="1"/>
</dbReference>
<dbReference type="SUPFAM" id="SSF51971">
    <property type="entry name" value="Nucleotide-binding domain"/>
    <property type="match status" value="1"/>
</dbReference>